<feature type="region of interest" description="Disordered" evidence="1">
    <location>
        <begin position="1"/>
        <end position="31"/>
    </location>
</feature>
<accession>A0AAD7S9X5</accession>
<comment type="caution">
    <text evidence="2">The sequence shown here is derived from an EMBL/GenBank/DDBJ whole genome shotgun (WGS) entry which is preliminary data.</text>
</comment>
<dbReference type="AlphaFoldDB" id="A0AAD7S9X5"/>
<gene>
    <name evidence="2" type="ORF">AAFF_G00421620</name>
</gene>
<protein>
    <submittedName>
        <fullName evidence="2">Uncharacterized protein</fullName>
    </submittedName>
</protein>
<name>A0AAD7S9X5_9TELE</name>
<evidence type="ECO:0000313" key="2">
    <source>
        <dbReference type="EMBL" id="KAJ8398634.1"/>
    </source>
</evidence>
<proteinExistence type="predicted"/>
<feature type="region of interest" description="Disordered" evidence="1">
    <location>
        <begin position="135"/>
        <end position="200"/>
    </location>
</feature>
<feature type="compositionally biased region" description="Low complexity" evidence="1">
    <location>
        <begin position="19"/>
        <end position="31"/>
    </location>
</feature>
<feature type="compositionally biased region" description="Low complexity" evidence="1">
    <location>
        <begin position="163"/>
        <end position="173"/>
    </location>
</feature>
<dbReference type="EMBL" id="JAINUG010000089">
    <property type="protein sequence ID" value="KAJ8398634.1"/>
    <property type="molecule type" value="Genomic_DNA"/>
</dbReference>
<feature type="compositionally biased region" description="Basic and acidic residues" evidence="1">
    <location>
        <begin position="145"/>
        <end position="159"/>
    </location>
</feature>
<keyword evidence="3" id="KW-1185">Reference proteome</keyword>
<organism evidence="2 3">
    <name type="scientific">Aldrovandia affinis</name>
    <dbReference type="NCBI Taxonomy" id="143900"/>
    <lineage>
        <taxon>Eukaryota</taxon>
        <taxon>Metazoa</taxon>
        <taxon>Chordata</taxon>
        <taxon>Craniata</taxon>
        <taxon>Vertebrata</taxon>
        <taxon>Euteleostomi</taxon>
        <taxon>Actinopterygii</taxon>
        <taxon>Neopterygii</taxon>
        <taxon>Teleostei</taxon>
        <taxon>Notacanthiformes</taxon>
        <taxon>Halosauridae</taxon>
        <taxon>Aldrovandia</taxon>
    </lineage>
</organism>
<evidence type="ECO:0000313" key="3">
    <source>
        <dbReference type="Proteomes" id="UP001221898"/>
    </source>
</evidence>
<sequence>MRRVNTGDGRRQDDKATARSRALADHSASSSALFHFPRIAPRGAGPARLFRGPPPAFQTAAHFTGSPRSFQPPLTGCLSHTDRSAEPVSISPRCASPLPSRAGASPSAAVYRTQHRLAHPPIEVKNAPQPVRSGAVLHRPIKGNYETRDPSPLEEEHNRHGSRASLSSKLLLPLERRPPRHGAPRRGRYFDPGFPSLRLL</sequence>
<feature type="compositionally biased region" description="Basic residues" evidence="1">
    <location>
        <begin position="178"/>
        <end position="187"/>
    </location>
</feature>
<feature type="region of interest" description="Disordered" evidence="1">
    <location>
        <begin position="80"/>
        <end position="104"/>
    </location>
</feature>
<feature type="compositionally biased region" description="Basic and acidic residues" evidence="1">
    <location>
        <begin position="8"/>
        <end position="17"/>
    </location>
</feature>
<evidence type="ECO:0000256" key="1">
    <source>
        <dbReference type="SAM" id="MobiDB-lite"/>
    </source>
</evidence>
<reference evidence="2" key="1">
    <citation type="journal article" date="2023" name="Science">
        <title>Genome structures resolve the early diversification of teleost fishes.</title>
        <authorList>
            <person name="Parey E."/>
            <person name="Louis A."/>
            <person name="Montfort J."/>
            <person name="Bouchez O."/>
            <person name="Roques C."/>
            <person name="Iampietro C."/>
            <person name="Lluch J."/>
            <person name="Castinel A."/>
            <person name="Donnadieu C."/>
            <person name="Desvignes T."/>
            <person name="Floi Bucao C."/>
            <person name="Jouanno E."/>
            <person name="Wen M."/>
            <person name="Mejri S."/>
            <person name="Dirks R."/>
            <person name="Jansen H."/>
            <person name="Henkel C."/>
            <person name="Chen W.J."/>
            <person name="Zahm M."/>
            <person name="Cabau C."/>
            <person name="Klopp C."/>
            <person name="Thompson A.W."/>
            <person name="Robinson-Rechavi M."/>
            <person name="Braasch I."/>
            <person name="Lecointre G."/>
            <person name="Bobe J."/>
            <person name="Postlethwait J.H."/>
            <person name="Berthelot C."/>
            <person name="Roest Crollius H."/>
            <person name="Guiguen Y."/>
        </authorList>
    </citation>
    <scope>NUCLEOTIDE SEQUENCE</scope>
    <source>
        <strain evidence="2">NC1722</strain>
    </source>
</reference>
<dbReference type="Proteomes" id="UP001221898">
    <property type="component" value="Unassembled WGS sequence"/>
</dbReference>